<evidence type="ECO:0000313" key="7">
    <source>
        <dbReference type="Proteomes" id="UP000076858"/>
    </source>
</evidence>
<dbReference type="STRING" id="35525.A0A162BY36"/>
<dbReference type="Proteomes" id="UP000076858">
    <property type="component" value="Unassembled WGS sequence"/>
</dbReference>
<dbReference type="GO" id="GO:0003921">
    <property type="term" value="F:GMP synthase activity"/>
    <property type="evidence" value="ECO:0007669"/>
    <property type="project" value="TreeGrafter"/>
</dbReference>
<evidence type="ECO:0000256" key="3">
    <source>
        <dbReference type="ARBA" id="ARBA00022749"/>
    </source>
</evidence>
<dbReference type="InterPro" id="IPR029062">
    <property type="entry name" value="Class_I_gatase-like"/>
</dbReference>
<dbReference type="SUPFAM" id="SSF52317">
    <property type="entry name" value="Class I glutamine amidotransferase-like"/>
    <property type="match status" value="1"/>
</dbReference>
<keyword evidence="5" id="KW-0067">ATP-binding</keyword>
<dbReference type="PANTHER" id="PTHR11922">
    <property type="entry name" value="GMP SYNTHASE-RELATED"/>
    <property type="match status" value="1"/>
</dbReference>
<organism evidence="6 7">
    <name type="scientific">Daphnia magna</name>
    <dbReference type="NCBI Taxonomy" id="35525"/>
    <lineage>
        <taxon>Eukaryota</taxon>
        <taxon>Metazoa</taxon>
        <taxon>Ecdysozoa</taxon>
        <taxon>Arthropoda</taxon>
        <taxon>Crustacea</taxon>
        <taxon>Branchiopoda</taxon>
        <taxon>Diplostraca</taxon>
        <taxon>Cladocera</taxon>
        <taxon>Anomopoda</taxon>
        <taxon>Daphniidae</taxon>
        <taxon>Daphnia</taxon>
    </lineage>
</organism>
<evidence type="ECO:0000256" key="1">
    <source>
        <dbReference type="ARBA" id="ARBA00022598"/>
    </source>
</evidence>
<comment type="caution">
    <text evidence="6">The sequence shown here is derived from an EMBL/GenBank/DDBJ whole genome shotgun (WGS) entry which is preliminary data.</text>
</comment>
<evidence type="ECO:0000256" key="4">
    <source>
        <dbReference type="ARBA" id="ARBA00022755"/>
    </source>
</evidence>
<name>A0A162BY36_9CRUS</name>
<feature type="non-terminal residue" evidence="6">
    <location>
        <position position="1"/>
    </location>
</feature>
<dbReference type="GO" id="GO:0005524">
    <property type="term" value="F:ATP binding"/>
    <property type="evidence" value="ECO:0007669"/>
    <property type="project" value="UniProtKB-KW"/>
</dbReference>
<keyword evidence="4" id="KW-0658">Purine biosynthesis</keyword>
<evidence type="ECO:0000256" key="2">
    <source>
        <dbReference type="ARBA" id="ARBA00022741"/>
    </source>
</evidence>
<keyword evidence="1" id="KW-0436">Ligase</keyword>
<dbReference type="AlphaFoldDB" id="A0A162BY36"/>
<sequence length="73" mass="8135">GTVERKDVCEDGQFEIQVETECPLFKGLETRQTVLLTHGDSVDKVAEGLRCVAKSSRHIISTIADTERRLYGV</sequence>
<keyword evidence="3" id="KW-0332">GMP biosynthesis</keyword>
<reference evidence="6 7" key="1">
    <citation type="submission" date="2016-03" db="EMBL/GenBank/DDBJ databases">
        <title>EvidentialGene: Evidence-directed Construction of Genes on Genomes.</title>
        <authorList>
            <person name="Gilbert D.G."/>
            <person name="Choi J.-H."/>
            <person name="Mockaitis K."/>
            <person name="Colbourne J."/>
            <person name="Pfrender M."/>
        </authorList>
    </citation>
    <scope>NUCLEOTIDE SEQUENCE [LARGE SCALE GENOMIC DNA]</scope>
    <source>
        <strain evidence="6 7">Xinb3</strain>
        <tissue evidence="6">Complete organism</tissue>
    </source>
</reference>
<dbReference type="Gene3D" id="3.40.50.880">
    <property type="match status" value="1"/>
</dbReference>
<keyword evidence="2" id="KW-0547">Nucleotide-binding</keyword>
<dbReference type="PANTHER" id="PTHR11922:SF2">
    <property type="entry name" value="GMP SYNTHASE [GLUTAMINE-HYDROLYZING]"/>
    <property type="match status" value="1"/>
</dbReference>
<dbReference type="GO" id="GO:0005829">
    <property type="term" value="C:cytosol"/>
    <property type="evidence" value="ECO:0007669"/>
    <property type="project" value="TreeGrafter"/>
</dbReference>
<proteinExistence type="predicted"/>
<keyword evidence="7" id="KW-1185">Reference proteome</keyword>
<evidence type="ECO:0000256" key="5">
    <source>
        <dbReference type="ARBA" id="ARBA00022840"/>
    </source>
</evidence>
<dbReference type="OrthoDB" id="1724632at2759"/>
<evidence type="ECO:0000313" key="6">
    <source>
        <dbReference type="EMBL" id="KZR98860.1"/>
    </source>
</evidence>
<protein>
    <submittedName>
        <fullName evidence="6">GMP synthase</fullName>
    </submittedName>
</protein>
<accession>A0A162BY36</accession>
<gene>
    <name evidence="6" type="ORF">APZ42_005529</name>
</gene>
<dbReference type="EMBL" id="LRGB01015573">
    <property type="protein sequence ID" value="KZR98860.1"/>
    <property type="molecule type" value="Genomic_DNA"/>
</dbReference>